<feature type="region of interest" description="Disordered" evidence="13">
    <location>
        <begin position="1"/>
        <end position="32"/>
    </location>
</feature>
<accession>A0A812AUG0</accession>
<evidence type="ECO:0000256" key="12">
    <source>
        <dbReference type="ARBA" id="ARBA00043952"/>
    </source>
</evidence>
<evidence type="ECO:0000256" key="11">
    <source>
        <dbReference type="ARBA" id="ARBA00023157"/>
    </source>
</evidence>
<evidence type="ECO:0000256" key="14">
    <source>
        <dbReference type="SAM" id="Phobius"/>
    </source>
</evidence>
<dbReference type="GO" id="GO:0015693">
    <property type="term" value="P:magnesium ion transport"/>
    <property type="evidence" value="ECO:0007669"/>
    <property type="project" value="UniProtKB-ARBA"/>
</dbReference>
<dbReference type="GO" id="GO:0008250">
    <property type="term" value="C:oligosaccharyltransferase complex"/>
    <property type="evidence" value="ECO:0007669"/>
    <property type="project" value="TreeGrafter"/>
</dbReference>
<comment type="caution">
    <text evidence="15">The sequence shown here is derived from an EMBL/GenBank/DDBJ whole genome shotgun (WGS) entry which is preliminary data.</text>
</comment>
<keyword evidence="16" id="KW-1185">Reference proteome</keyword>
<evidence type="ECO:0000256" key="5">
    <source>
        <dbReference type="ARBA" id="ARBA00022692"/>
    </source>
</evidence>
<evidence type="ECO:0000256" key="4">
    <source>
        <dbReference type="ARBA" id="ARBA00022448"/>
    </source>
</evidence>
<comment type="pathway">
    <text evidence="12">Protein modification.</text>
</comment>
<dbReference type="PANTHER" id="PTHR12692:SF0">
    <property type="entry name" value="GH11935P"/>
    <property type="match status" value="1"/>
</dbReference>
<dbReference type="FunFam" id="3.40.30.10:FF:000009">
    <property type="entry name" value="Tumor suppressor candidate 3"/>
    <property type="match status" value="1"/>
</dbReference>
<keyword evidence="9 14" id="KW-1133">Transmembrane helix</keyword>
<comment type="similarity">
    <text evidence="3">Belongs to the OST3/OST6 family.</text>
</comment>
<sequence>MSKVKRRDHSTGKNYKKFIGNKNEGHGFVNKQREHISFQYKKLKRKEDRKQAYLARQAEKLSGTEIKIFSESNSSQPKQQKNKNFYPAKLQNTQKKSEKHVFKRLQEEADRKKKENQKKREELLAKQREREEALEKYKERRQENYKKLNSCVKVFSTLLLIFLLPLPDNSVSGIGMPRKKEELLSEKVQHLMEWNTKKVVLRLNGDKFRQYVKTSPRNYSVILMLTALQAQRQCTVCRHANEEFTILANSWRFSQQYCNRLFFAMVDYDEGSDVFANLKINTAPVFMHFPAKGKPKKGDTMDIHRVGFAAEQIARWVGERTDIQIRVFRPPNYSGTLAVALLFSLVGGLLYLKRNNLNFLYNKTSWGIGAMVIIFAMTSGQMWNHIRGPPFMHRNPHTGQMALIYPSNSSQFVFETWIIIFLSILLHYIHGSSQGQFVVETYLVMSLYAAVVIGFILLNEANNLKGDPGKKKIMALVGVGCVAFFFSLLLSIFRSKYHGYPYSFLFK</sequence>
<dbReference type="Proteomes" id="UP000597762">
    <property type="component" value="Unassembled WGS sequence"/>
</dbReference>
<feature type="transmembrane region" description="Helical" evidence="14">
    <location>
        <begin position="473"/>
        <end position="493"/>
    </location>
</feature>
<keyword evidence="5 14" id="KW-0812">Transmembrane</keyword>
<evidence type="ECO:0000256" key="13">
    <source>
        <dbReference type="SAM" id="MobiDB-lite"/>
    </source>
</evidence>
<evidence type="ECO:0000313" key="15">
    <source>
        <dbReference type="EMBL" id="CAE1157580.1"/>
    </source>
</evidence>
<evidence type="ECO:0000256" key="6">
    <source>
        <dbReference type="ARBA" id="ARBA00022729"/>
    </source>
</evidence>
<comment type="subcellular location">
    <subcellularLocation>
        <location evidence="2">Endoplasmic reticulum membrane</location>
        <topology evidence="2">Multi-pass membrane protein</topology>
    </subcellularLocation>
</comment>
<dbReference type="GO" id="GO:0018279">
    <property type="term" value="P:protein N-linked glycosylation via asparagine"/>
    <property type="evidence" value="ECO:0007669"/>
    <property type="project" value="TreeGrafter"/>
</dbReference>
<dbReference type="PANTHER" id="PTHR12692">
    <property type="entry name" value="DOLICHYL-DIPHOSPHOOLIGOSACCHARIDE--PROTEIN GLYCOSYLTRANSFERASE-RELATED"/>
    <property type="match status" value="1"/>
</dbReference>
<dbReference type="AlphaFoldDB" id="A0A812AUG0"/>
<dbReference type="Gene3D" id="3.40.30.10">
    <property type="entry name" value="Glutaredoxin"/>
    <property type="match status" value="1"/>
</dbReference>
<evidence type="ECO:0000313" key="16">
    <source>
        <dbReference type="Proteomes" id="UP000597762"/>
    </source>
</evidence>
<proteinExistence type="inferred from homology"/>
<feature type="transmembrane region" description="Helical" evidence="14">
    <location>
        <begin position="441"/>
        <end position="458"/>
    </location>
</feature>
<feature type="compositionally biased region" description="Polar residues" evidence="13">
    <location>
        <begin position="70"/>
        <end position="83"/>
    </location>
</feature>
<evidence type="ECO:0000256" key="3">
    <source>
        <dbReference type="ARBA" id="ARBA00009561"/>
    </source>
</evidence>
<keyword evidence="10 14" id="KW-0472">Membrane</keyword>
<dbReference type="Pfam" id="PF04756">
    <property type="entry name" value="OST3_OST6"/>
    <property type="match status" value="2"/>
</dbReference>
<protein>
    <submittedName>
        <fullName evidence="15">OST3</fullName>
    </submittedName>
</protein>
<keyword evidence="8" id="KW-0460">Magnesium</keyword>
<feature type="transmembrane region" description="Helical" evidence="14">
    <location>
        <begin position="364"/>
        <end position="383"/>
    </location>
</feature>
<comment type="function">
    <text evidence="1">Subunit of the oligosaccharyl transferase (OST) complex that catalyzes the initial transfer of a defined glycan (Glc(3)Man(9)GlcNAc(2) in eukaryotes) from the lipid carrier dolichol-pyrophosphate to an asparagine residue within an Asn-X-Ser/Thr consensus motif in nascent polypeptide chains, the first step in protein N-glycosylation. N-glycosylation occurs cotranslationally and the complex associates with the Sec61 complex at the channel-forming translocon complex that mediates protein translocation across the endoplasmic reticulum (ER). All subunits are required for a maximal enzyme activity.</text>
</comment>
<feature type="transmembrane region" description="Helical" evidence="14">
    <location>
        <begin position="333"/>
        <end position="352"/>
    </location>
</feature>
<dbReference type="SUPFAM" id="SSF52833">
    <property type="entry name" value="Thioredoxin-like"/>
    <property type="match status" value="1"/>
</dbReference>
<evidence type="ECO:0000256" key="10">
    <source>
        <dbReference type="ARBA" id="ARBA00023136"/>
    </source>
</evidence>
<organism evidence="15 16">
    <name type="scientific">Acanthosepion pharaonis</name>
    <name type="common">Pharaoh cuttlefish</name>
    <name type="synonym">Sepia pharaonis</name>
    <dbReference type="NCBI Taxonomy" id="158019"/>
    <lineage>
        <taxon>Eukaryota</taxon>
        <taxon>Metazoa</taxon>
        <taxon>Spiralia</taxon>
        <taxon>Lophotrochozoa</taxon>
        <taxon>Mollusca</taxon>
        <taxon>Cephalopoda</taxon>
        <taxon>Coleoidea</taxon>
        <taxon>Decapodiformes</taxon>
        <taxon>Sepiida</taxon>
        <taxon>Sepiina</taxon>
        <taxon>Sepiidae</taxon>
        <taxon>Acanthosepion</taxon>
    </lineage>
</organism>
<feature type="region of interest" description="Disordered" evidence="13">
    <location>
        <begin position="69"/>
        <end position="99"/>
    </location>
</feature>
<keyword evidence="6" id="KW-0732">Signal</keyword>
<evidence type="ECO:0000256" key="9">
    <source>
        <dbReference type="ARBA" id="ARBA00022989"/>
    </source>
</evidence>
<gene>
    <name evidence="15" type="ORF">SPHA_5299</name>
</gene>
<evidence type="ECO:0000256" key="2">
    <source>
        <dbReference type="ARBA" id="ARBA00004477"/>
    </source>
</evidence>
<name>A0A812AUG0_ACAPH</name>
<dbReference type="OrthoDB" id="67566at2759"/>
<keyword evidence="11" id="KW-1015">Disulfide bond</keyword>
<feature type="transmembrane region" description="Helical" evidence="14">
    <location>
        <begin position="412"/>
        <end position="429"/>
    </location>
</feature>
<keyword evidence="7" id="KW-0256">Endoplasmic reticulum</keyword>
<dbReference type="InterPro" id="IPR036249">
    <property type="entry name" value="Thioredoxin-like_sf"/>
</dbReference>
<evidence type="ECO:0000256" key="7">
    <source>
        <dbReference type="ARBA" id="ARBA00022824"/>
    </source>
</evidence>
<evidence type="ECO:0000256" key="8">
    <source>
        <dbReference type="ARBA" id="ARBA00022842"/>
    </source>
</evidence>
<keyword evidence="4" id="KW-0813">Transport</keyword>
<dbReference type="InterPro" id="IPR021149">
    <property type="entry name" value="OligosaccharylTrfase_OST3/OST6"/>
</dbReference>
<dbReference type="EMBL" id="CAHIKZ030000177">
    <property type="protein sequence ID" value="CAE1157580.1"/>
    <property type="molecule type" value="Genomic_DNA"/>
</dbReference>
<evidence type="ECO:0000256" key="1">
    <source>
        <dbReference type="ARBA" id="ARBA00002791"/>
    </source>
</evidence>
<reference evidence="15" key="1">
    <citation type="submission" date="2021-01" db="EMBL/GenBank/DDBJ databases">
        <authorList>
            <person name="Li R."/>
            <person name="Bekaert M."/>
        </authorList>
    </citation>
    <scope>NUCLEOTIDE SEQUENCE</scope>
    <source>
        <strain evidence="15">Farmed</strain>
    </source>
</reference>